<proteinExistence type="predicted"/>
<evidence type="ECO:0000313" key="4">
    <source>
        <dbReference type="Proteomes" id="UP000516013"/>
    </source>
</evidence>
<dbReference type="RefSeq" id="WP_187705468.1">
    <property type="nucleotide sequence ID" value="NZ_CP060822.1"/>
</dbReference>
<keyword evidence="2" id="KW-0812">Transmembrane</keyword>
<dbReference type="Proteomes" id="UP000516013">
    <property type="component" value="Chromosome"/>
</dbReference>
<evidence type="ECO:0000313" key="3">
    <source>
        <dbReference type="EMBL" id="QNP28669.1"/>
    </source>
</evidence>
<evidence type="ECO:0000256" key="1">
    <source>
        <dbReference type="SAM" id="MobiDB-lite"/>
    </source>
</evidence>
<dbReference type="EMBL" id="CP060822">
    <property type="protein sequence ID" value="QNP28669.1"/>
    <property type="molecule type" value="Genomic_DNA"/>
</dbReference>
<accession>A0A7H0EY03</accession>
<dbReference type="AlphaFoldDB" id="A0A7H0EY03"/>
<organism evidence="3 4">
    <name type="scientific">Cylindrospermopsis curvispora GIHE-G1</name>
    <dbReference type="NCBI Taxonomy" id="2666332"/>
    <lineage>
        <taxon>Bacteria</taxon>
        <taxon>Bacillati</taxon>
        <taxon>Cyanobacteriota</taxon>
        <taxon>Cyanophyceae</taxon>
        <taxon>Nostocales</taxon>
        <taxon>Aphanizomenonaceae</taxon>
        <taxon>Cylindrospermopsis</taxon>
    </lineage>
</organism>
<reference evidence="3 4" key="1">
    <citation type="submission" date="2020-08" db="EMBL/GenBank/DDBJ databases">
        <title>Complete genome sequence of Raphidiopsis curvispora isolated from drinking water reservoir in South Korea.</title>
        <authorList>
            <person name="Jeong J."/>
        </authorList>
    </citation>
    <scope>NUCLEOTIDE SEQUENCE [LARGE SCALE GENOMIC DNA]</scope>
    <source>
        <strain evidence="3 4">GIHE-G1</strain>
    </source>
</reference>
<evidence type="ECO:0000256" key="2">
    <source>
        <dbReference type="SAM" id="Phobius"/>
    </source>
</evidence>
<gene>
    <name evidence="3" type="ORF">IAR63_12260</name>
</gene>
<name>A0A7H0EY03_9CYAN</name>
<feature type="compositionally biased region" description="Polar residues" evidence="1">
    <location>
        <begin position="18"/>
        <end position="42"/>
    </location>
</feature>
<keyword evidence="2" id="KW-1133">Transmembrane helix</keyword>
<sequence length="689" mass="77483">MTDQDISGGFSPVETTKPEQNPRLSPDSEVQVNQSSGGNAIQDSDRNFGSLMQQQNNNGLHEEGKENNWYRPVNFVLSGKIWELAMWKKSWIWWFFVLAFIPSSIGIISVSILLKLPSAPNCPRIFWPLASASMRVHCATLAASKQTVSDLLQAIALVKDLPQDHPLRGQINDLLQEWSRDIINLAEKSFQLGNLEEAIATAKQIPENLEDRQFVEEKILKWQSTWSTAEEIYQSSIGELENRRWQSAFMLSSKLLRINNRFWSTTKYDQLNQIIVTAREDGDKLDKADSLAERNSVNDILAAIKLAKSVKPESYLYKKAQELVPQFGRKMLKLAQAQMDIRDADKGLEIAGKIPPIPSLQSEIDDFIDFGEAQRNAWLGTILGLENAISQAQQIDPSRGIYGRAQELISLWQLEIEDVTKLEQARDLASGGTIEDLRSAISQAQQIPSQNPRAQEAQTQINRWNDQIEIIQDKPYLDRAEQIANVGDINSLQSAIAEASQISSGRALYSRSRRRIRAWNASIQRIEDQPYLDRAIVLAESGDLNSAVQEARKIAISGRALAGEAQAAIDTWEEQIRAKENWRKARDLASIGTAEALSEAIRTANRVSRRNVLRMDINIAIDRWGQQILEIARSQSQVDLAKSIETARLVPRSSSAYEDAQAQIRTWKEQLVPEVVPTTPFLSPGQPFP</sequence>
<feature type="region of interest" description="Disordered" evidence="1">
    <location>
        <begin position="1"/>
        <end position="45"/>
    </location>
</feature>
<feature type="transmembrane region" description="Helical" evidence="2">
    <location>
        <begin position="91"/>
        <end position="114"/>
    </location>
</feature>
<dbReference type="KEGG" id="ccur:IAR63_12260"/>
<protein>
    <submittedName>
        <fullName evidence="3">Chromosome segregation ATPase</fullName>
    </submittedName>
</protein>
<keyword evidence="2" id="KW-0472">Membrane</keyword>
<keyword evidence="4" id="KW-1185">Reference proteome</keyword>